<dbReference type="AlphaFoldDB" id="A0A6M3LQK9"/>
<organism evidence="1">
    <name type="scientific">viral metagenome</name>
    <dbReference type="NCBI Taxonomy" id="1070528"/>
    <lineage>
        <taxon>unclassified sequences</taxon>
        <taxon>metagenomes</taxon>
        <taxon>organismal metagenomes</taxon>
    </lineage>
</organism>
<reference evidence="1" key="1">
    <citation type="submission" date="2020-03" db="EMBL/GenBank/DDBJ databases">
        <title>The deep terrestrial virosphere.</title>
        <authorList>
            <person name="Holmfeldt K."/>
            <person name="Nilsson E."/>
            <person name="Simone D."/>
            <person name="Lopez-Fernandez M."/>
            <person name="Wu X."/>
            <person name="de Brujin I."/>
            <person name="Lundin D."/>
            <person name="Andersson A."/>
            <person name="Bertilsson S."/>
            <person name="Dopson M."/>
        </authorList>
    </citation>
    <scope>NUCLEOTIDE SEQUENCE</scope>
    <source>
        <strain evidence="1">MM415B06885</strain>
    </source>
</reference>
<accession>A0A6M3LQK9</accession>
<name>A0A6M3LQK9_9ZZZZ</name>
<protein>
    <submittedName>
        <fullName evidence="1">Uncharacterized protein</fullName>
    </submittedName>
</protein>
<evidence type="ECO:0000313" key="1">
    <source>
        <dbReference type="EMBL" id="QJA96993.1"/>
    </source>
</evidence>
<sequence>MPDLKQRILTERGLVKVKEHKPRAKRDHFGKFLPLPKPSTKKLKKTPLMKYLEQKYHVVMEEALTSGSLSIVAKQFGGEVDVSTISRWIKRFGLRYTPDNLPNCDDCQHWSIGCNGGVCSILMQREEYDLMMVKRKELLNQ</sequence>
<dbReference type="EMBL" id="MT143452">
    <property type="protein sequence ID" value="QJA96993.1"/>
    <property type="molecule type" value="Genomic_DNA"/>
</dbReference>
<proteinExistence type="predicted"/>
<gene>
    <name evidence="1" type="ORF">MM415B06885_0013</name>
</gene>